<evidence type="ECO:0000313" key="2">
    <source>
        <dbReference type="EMBL" id="KEQ28628.1"/>
    </source>
</evidence>
<feature type="region of interest" description="Disordered" evidence="1">
    <location>
        <begin position="149"/>
        <end position="175"/>
    </location>
</feature>
<organism evidence="2 3">
    <name type="scientific">Pedobacter antarcticus 4BY</name>
    <dbReference type="NCBI Taxonomy" id="1358423"/>
    <lineage>
        <taxon>Bacteria</taxon>
        <taxon>Pseudomonadati</taxon>
        <taxon>Bacteroidota</taxon>
        <taxon>Sphingobacteriia</taxon>
        <taxon>Sphingobacteriales</taxon>
        <taxon>Sphingobacteriaceae</taxon>
        <taxon>Pedobacter</taxon>
    </lineage>
</organism>
<protein>
    <submittedName>
        <fullName evidence="2">Uncharacterized protein</fullName>
    </submittedName>
</protein>
<gene>
    <name evidence="2" type="ORF">N180_04320</name>
</gene>
<dbReference type="OrthoDB" id="8248741at2"/>
<evidence type="ECO:0000313" key="3">
    <source>
        <dbReference type="Proteomes" id="UP000028007"/>
    </source>
</evidence>
<proteinExistence type="predicted"/>
<sequence length="175" mass="19427">MKKNIQLKQSTGQTKKLKNFICDLLLKLIASPDGTIAPTLLKILILYRYTIAAGEKKDTLITLPIALIPVTSFDEQDIDGTGIACNSLNDTILNWFSINNPVCNNGQIVFSATLYSNPTNNESPQPLFVLDDVKIYVAEIEDLFPGKKMGKNPARTIQRKQRKSINSSKTNLQNS</sequence>
<keyword evidence="3" id="KW-1185">Reference proteome</keyword>
<dbReference type="EMBL" id="JNFF01000110">
    <property type="protein sequence ID" value="KEQ28628.1"/>
    <property type="molecule type" value="Genomic_DNA"/>
</dbReference>
<accession>A0A081PD55</accession>
<dbReference type="AlphaFoldDB" id="A0A081PD55"/>
<dbReference type="Proteomes" id="UP000028007">
    <property type="component" value="Unassembled WGS sequence"/>
</dbReference>
<comment type="caution">
    <text evidence="2">The sequence shown here is derived from an EMBL/GenBank/DDBJ whole genome shotgun (WGS) entry which is preliminary data.</text>
</comment>
<feature type="compositionally biased region" description="Polar residues" evidence="1">
    <location>
        <begin position="164"/>
        <end position="175"/>
    </location>
</feature>
<name>A0A081PD55_9SPHI</name>
<dbReference type="RefSeq" id="WP_037443600.1">
    <property type="nucleotide sequence ID" value="NZ_JNFF01000110.1"/>
</dbReference>
<reference evidence="2 3" key="1">
    <citation type="journal article" date="1992" name="Int. J. Syst. Bacteriol.">
        <title>Sphingobacterium antarcticus sp. nov. a Psychrotrophic Bacterium from the Soils of Schirmacher Oasis, Antarctica.</title>
        <authorList>
            <person name="Shivaji S."/>
            <person name="Ray M.K."/>
            <person name="Rao N.S."/>
            <person name="Saiserr L."/>
            <person name="Jagannadham M.V."/>
            <person name="Kumar G.S."/>
            <person name="Reddy G."/>
            <person name="Bhargava P.M."/>
        </authorList>
    </citation>
    <scope>NUCLEOTIDE SEQUENCE [LARGE SCALE GENOMIC DNA]</scope>
    <source>
        <strain evidence="2 3">4BY</strain>
    </source>
</reference>
<evidence type="ECO:0000256" key="1">
    <source>
        <dbReference type="SAM" id="MobiDB-lite"/>
    </source>
</evidence>